<accession>A0ABU6UIA4</accession>
<keyword evidence="2" id="KW-1185">Reference proteome</keyword>
<comment type="caution">
    <text evidence="1">The sequence shown here is derived from an EMBL/GenBank/DDBJ whole genome shotgun (WGS) entry which is preliminary data.</text>
</comment>
<name>A0ABU6UIA4_9FABA</name>
<organism evidence="1 2">
    <name type="scientific">Stylosanthes scabra</name>
    <dbReference type="NCBI Taxonomy" id="79078"/>
    <lineage>
        <taxon>Eukaryota</taxon>
        <taxon>Viridiplantae</taxon>
        <taxon>Streptophyta</taxon>
        <taxon>Embryophyta</taxon>
        <taxon>Tracheophyta</taxon>
        <taxon>Spermatophyta</taxon>
        <taxon>Magnoliopsida</taxon>
        <taxon>eudicotyledons</taxon>
        <taxon>Gunneridae</taxon>
        <taxon>Pentapetalae</taxon>
        <taxon>rosids</taxon>
        <taxon>fabids</taxon>
        <taxon>Fabales</taxon>
        <taxon>Fabaceae</taxon>
        <taxon>Papilionoideae</taxon>
        <taxon>50 kb inversion clade</taxon>
        <taxon>dalbergioids sensu lato</taxon>
        <taxon>Dalbergieae</taxon>
        <taxon>Pterocarpus clade</taxon>
        <taxon>Stylosanthes</taxon>
    </lineage>
</organism>
<evidence type="ECO:0000313" key="1">
    <source>
        <dbReference type="EMBL" id="MED6159881.1"/>
    </source>
</evidence>
<evidence type="ECO:0000313" key="2">
    <source>
        <dbReference type="Proteomes" id="UP001341840"/>
    </source>
</evidence>
<dbReference type="Proteomes" id="UP001341840">
    <property type="component" value="Unassembled WGS sequence"/>
</dbReference>
<reference evidence="1 2" key="1">
    <citation type="journal article" date="2023" name="Plants (Basel)">
        <title>Bridging the Gap: Combining Genomics and Transcriptomics Approaches to Understand Stylosanthes scabra, an Orphan Legume from the Brazilian Caatinga.</title>
        <authorList>
            <person name="Ferreira-Neto J.R.C."/>
            <person name="da Silva M.D."/>
            <person name="Binneck E."/>
            <person name="de Melo N.F."/>
            <person name="da Silva R.H."/>
            <person name="de Melo A.L.T.M."/>
            <person name="Pandolfi V."/>
            <person name="Bustamante F.O."/>
            <person name="Brasileiro-Vidal A.C."/>
            <person name="Benko-Iseppon A.M."/>
        </authorList>
    </citation>
    <scope>NUCLEOTIDE SEQUENCE [LARGE SCALE GENOMIC DNA]</scope>
    <source>
        <tissue evidence="1">Leaves</tissue>
    </source>
</reference>
<gene>
    <name evidence="1" type="ORF">PIB30_046329</name>
</gene>
<proteinExistence type="predicted"/>
<dbReference type="EMBL" id="JASCZI010121117">
    <property type="protein sequence ID" value="MED6159881.1"/>
    <property type="molecule type" value="Genomic_DNA"/>
</dbReference>
<protein>
    <submittedName>
        <fullName evidence="1">Uncharacterized protein</fullName>
    </submittedName>
</protein>
<sequence length="87" mass="9729">MEANNNSKSFKVSFRGKVVGAPTPKSFIMEEWLDGERLVTIEGRQGDSSPPRVTFSEEGMKAMAGPYVDAIVIKGYAQDCYRHWQSI</sequence>